<proteinExistence type="predicted"/>
<evidence type="ECO:0000313" key="5">
    <source>
        <dbReference type="EMBL" id="MBO2011178.1"/>
    </source>
</evidence>
<sequence>MPRFLLLVLLLVPLLCPPASSQTYQPRIEPVVCPIKVDKRLVVTYGYLVVPENRLRPTGRQVKIPFLFVRRPTQDPTQNVSLYSTGGPGYSTIANIDSIGYRSGWLKYGGIILFDQRGTRRAQPCLDCPQVPAAVRQSYRTGLSQDSLVRVAVRQCRDQFVRQGIDLSAYTTIASAADIADLRQALHLAPLTLVGISYSGSLMLTVARNHPESVRALLLNSPLPGYTNYEEAGLLNINEALAQVFTDCERDSAAHPAYGQLRRRFQQYFTAITGKKFTLRYRPPGTLDSLRITYTKKELLDAVLDRLTAQQVHTIPEVLLDMLAGRHQTYVREQVDAAFAGDPAVSLGMRYSVYCSEQIAYAAPSLVARQALVVPWLAGYPFNNVDHEICRCWQVQPEPPVAKTPVYSRVPVLLTGGDIDPWCRPFYNQLIRRYLPNCQVLLVHRRGHAPGYTVGGVDYAELFLAHPYQPLHAQSTELEID</sequence>
<dbReference type="PANTHER" id="PTHR43722:SF1">
    <property type="entry name" value="PROLINE IMINOPEPTIDASE"/>
    <property type="match status" value="1"/>
</dbReference>
<reference evidence="5 6" key="1">
    <citation type="submission" date="2021-03" db="EMBL/GenBank/DDBJ databases">
        <authorList>
            <person name="Kim M.K."/>
        </authorList>
    </citation>
    <scope>NUCLEOTIDE SEQUENCE [LARGE SCALE GENOMIC DNA]</scope>
    <source>
        <strain evidence="5 6">BT442</strain>
    </source>
</reference>
<dbReference type="Pfam" id="PF08386">
    <property type="entry name" value="Abhydrolase_4"/>
    <property type="match status" value="1"/>
</dbReference>
<dbReference type="InterPro" id="IPR029058">
    <property type="entry name" value="AB_hydrolase_fold"/>
</dbReference>
<name>A0ABS3QJI5_9BACT</name>
<evidence type="ECO:0000259" key="3">
    <source>
        <dbReference type="Pfam" id="PF00561"/>
    </source>
</evidence>
<gene>
    <name evidence="5" type="ORF">J4E00_19100</name>
</gene>
<feature type="chain" id="PRO_5046464280" description="Proline iminopeptidase" evidence="2">
    <location>
        <begin position="22"/>
        <end position="481"/>
    </location>
</feature>
<dbReference type="Pfam" id="PF00561">
    <property type="entry name" value="Abhydrolase_1"/>
    <property type="match status" value="1"/>
</dbReference>
<dbReference type="EMBL" id="JAGETZ010000010">
    <property type="protein sequence ID" value="MBO2011178.1"/>
    <property type="molecule type" value="Genomic_DNA"/>
</dbReference>
<dbReference type="Gene3D" id="3.40.50.1820">
    <property type="entry name" value="alpha/beta hydrolase"/>
    <property type="match status" value="1"/>
</dbReference>
<dbReference type="GO" id="GO:0016787">
    <property type="term" value="F:hydrolase activity"/>
    <property type="evidence" value="ECO:0007669"/>
    <property type="project" value="UniProtKB-KW"/>
</dbReference>
<feature type="signal peptide" evidence="2">
    <location>
        <begin position="1"/>
        <end position="21"/>
    </location>
</feature>
<dbReference type="PANTHER" id="PTHR43722">
    <property type="entry name" value="PROLINE IMINOPEPTIDASE"/>
    <property type="match status" value="1"/>
</dbReference>
<accession>A0ABS3QJI5</accession>
<keyword evidence="5" id="KW-0378">Hydrolase</keyword>
<keyword evidence="6" id="KW-1185">Reference proteome</keyword>
<feature type="domain" description="Peptidase S33 tripeptidyl aminopeptidase-like C-terminal" evidence="4">
    <location>
        <begin position="389"/>
        <end position="449"/>
    </location>
</feature>
<keyword evidence="2" id="KW-0732">Signal</keyword>
<organism evidence="5 6">
    <name type="scientific">Hymenobacter negativus</name>
    <dbReference type="NCBI Taxonomy" id="2795026"/>
    <lineage>
        <taxon>Bacteria</taxon>
        <taxon>Pseudomonadati</taxon>
        <taxon>Bacteroidota</taxon>
        <taxon>Cytophagia</taxon>
        <taxon>Cytophagales</taxon>
        <taxon>Hymenobacteraceae</taxon>
        <taxon>Hymenobacter</taxon>
    </lineage>
</organism>
<evidence type="ECO:0000259" key="4">
    <source>
        <dbReference type="Pfam" id="PF08386"/>
    </source>
</evidence>
<evidence type="ECO:0000256" key="2">
    <source>
        <dbReference type="SAM" id="SignalP"/>
    </source>
</evidence>
<dbReference type="Proteomes" id="UP000664369">
    <property type="component" value="Unassembled WGS sequence"/>
</dbReference>
<feature type="domain" description="AB hydrolase-1" evidence="3">
    <location>
        <begin position="111"/>
        <end position="222"/>
    </location>
</feature>
<dbReference type="InterPro" id="IPR005944">
    <property type="entry name" value="Pro_iminopeptidase"/>
</dbReference>
<dbReference type="InterPro" id="IPR013595">
    <property type="entry name" value="Pept_S33_TAP-like_C"/>
</dbReference>
<dbReference type="SUPFAM" id="SSF53474">
    <property type="entry name" value="alpha/beta-Hydrolases"/>
    <property type="match status" value="1"/>
</dbReference>
<comment type="caution">
    <text evidence="5">The sequence shown here is derived from an EMBL/GenBank/DDBJ whole genome shotgun (WGS) entry which is preliminary data.</text>
</comment>
<dbReference type="InterPro" id="IPR000073">
    <property type="entry name" value="AB_hydrolase_1"/>
</dbReference>
<dbReference type="RefSeq" id="WP_208176874.1">
    <property type="nucleotide sequence ID" value="NZ_JAGETZ010000010.1"/>
</dbReference>
<evidence type="ECO:0000256" key="1">
    <source>
        <dbReference type="ARBA" id="ARBA00021843"/>
    </source>
</evidence>
<protein>
    <recommendedName>
        <fullName evidence="1">Proline iminopeptidase</fullName>
    </recommendedName>
</protein>
<evidence type="ECO:0000313" key="6">
    <source>
        <dbReference type="Proteomes" id="UP000664369"/>
    </source>
</evidence>